<sequence length="97" mass="11133">MITKFLTEVKSTFNPFSVKAKPARLFLAFLPPNARKTMKIETKLLPKESTESSHLYLKFKDGLELDLKPDVLGLQGIFEEVDRHSRIMLRKEELGGQ</sequence>
<gene>
    <name evidence="7" type="ORF">OnM2_030064</name>
</gene>
<evidence type="ECO:0000256" key="6">
    <source>
        <dbReference type="ARBA" id="ARBA00035180"/>
    </source>
</evidence>
<dbReference type="OrthoDB" id="4136894at2759"/>
<evidence type="ECO:0000313" key="7">
    <source>
        <dbReference type="EMBL" id="RKF62753.1"/>
    </source>
</evidence>
<keyword evidence="8" id="KW-1185">Reference proteome</keyword>
<keyword evidence="3 7" id="KW-0689">Ribosomal protein</keyword>
<comment type="similarity">
    <text evidence="2">Belongs to the mitochondrion-specific ribosomal protein mL53 family.</text>
</comment>
<dbReference type="GO" id="GO:0003735">
    <property type="term" value="F:structural constituent of ribosome"/>
    <property type="evidence" value="ECO:0007669"/>
    <property type="project" value="TreeGrafter"/>
</dbReference>
<evidence type="ECO:0000256" key="4">
    <source>
        <dbReference type="ARBA" id="ARBA00023128"/>
    </source>
</evidence>
<dbReference type="Pfam" id="PF10780">
    <property type="entry name" value="MRP_L53"/>
    <property type="match status" value="1"/>
</dbReference>
<dbReference type="InterPro" id="IPR019716">
    <property type="entry name" value="Ribosomal_mL53"/>
</dbReference>
<evidence type="ECO:0000256" key="2">
    <source>
        <dbReference type="ARBA" id="ARBA00005557"/>
    </source>
</evidence>
<keyword evidence="4" id="KW-0496">Mitochondrion</keyword>
<dbReference type="Proteomes" id="UP000286134">
    <property type="component" value="Unassembled WGS sequence"/>
</dbReference>
<proteinExistence type="inferred from homology"/>
<dbReference type="Gene3D" id="3.40.30.10">
    <property type="entry name" value="Glutaredoxin"/>
    <property type="match status" value="1"/>
</dbReference>
<dbReference type="AlphaFoldDB" id="A0A420HZB8"/>
<organism evidence="7 8">
    <name type="scientific">Erysiphe neolycopersici</name>
    <dbReference type="NCBI Taxonomy" id="212602"/>
    <lineage>
        <taxon>Eukaryota</taxon>
        <taxon>Fungi</taxon>
        <taxon>Dikarya</taxon>
        <taxon>Ascomycota</taxon>
        <taxon>Pezizomycotina</taxon>
        <taxon>Leotiomycetes</taxon>
        <taxon>Erysiphales</taxon>
        <taxon>Erysiphaceae</taxon>
        <taxon>Erysiphe</taxon>
    </lineage>
</organism>
<dbReference type="GO" id="GO:0005762">
    <property type="term" value="C:mitochondrial large ribosomal subunit"/>
    <property type="evidence" value="ECO:0007669"/>
    <property type="project" value="TreeGrafter"/>
</dbReference>
<reference evidence="7 8" key="1">
    <citation type="journal article" date="2018" name="BMC Genomics">
        <title>Comparative genome analyses reveal sequence features reflecting distinct modes of host-adaptation between dicot and monocot powdery mildew.</title>
        <authorList>
            <person name="Wu Y."/>
            <person name="Ma X."/>
            <person name="Pan Z."/>
            <person name="Kale S.D."/>
            <person name="Song Y."/>
            <person name="King H."/>
            <person name="Zhang Q."/>
            <person name="Presley C."/>
            <person name="Deng X."/>
            <person name="Wei C.I."/>
            <person name="Xiao S."/>
        </authorList>
    </citation>
    <scope>NUCLEOTIDE SEQUENCE [LARGE SCALE GENOMIC DNA]</scope>
    <source>
        <strain evidence="7">UMSG2</strain>
    </source>
</reference>
<comment type="caution">
    <text evidence="7">The sequence shown here is derived from an EMBL/GenBank/DDBJ whole genome shotgun (WGS) entry which is preliminary data.</text>
</comment>
<name>A0A420HZB8_9PEZI</name>
<evidence type="ECO:0000256" key="3">
    <source>
        <dbReference type="ARBA" id="ARBA00022980"/>
    </source>
</evidence>
<protein>
    <recommendedName>
        <fullName evidence="6">Large ribosomal subunit protein mL53</fullName>
    </recommendedName>
</protein>
<dbReference type="EMBL" id="MCFK01003091">
    <property type="protein sequence ID" value="RKF62753.1"/>
    <property type="molecule type" value="Genomic_DNA"/>
</dbReference>
<comment type="subcellular location">
    <subcellularLocation>
        <location evidence="1">Mitochondrion</location>
    </subcellularLocation>
</comment>
<accession>A0A420HZB8</accession>
<keyword evidence="5" id="KW-0687">Ribonucleoprotein</keyword>
<dbReference type="STRING" id="212602.A0A420HZB8"/>
<dbReference type="InterPro" id="IPR042776">
    <property type="entry name" value="Ribosomal_mL53_fung"/>
</dbReference>
<evidence type="ECO:0000256" key="5">
    <source>
        <dbReference type="ARBA" id="ARBA00023274"/>
    </source>
</evidence>
<dbReference type="PANTHER" id="PTHR28236">
    <property type="entry name" value="54S RIBOSOMAL PROTEIN L44, MITOCHONDRIAL"/>
    <property type="match status" value="1"/>
</dbReference>
<evidence type="ECO:0000256" key="1">
    <source>
        <dbReference type="ARBA" id="ARBA00004173"/>
    </source>
</evidence>
<dbReference type="PANTHER" id="PTHR28236:SF1">
    <property type="entry name" value="LARGE RIBOSOMAL SUBUNIT PROTEIN ML53"/>
    <property type="match status" value="1"/>
</dbReference>
<evidence type="ECO:0000313" key="8">
    <source>
        <dbReference type="Proteomes" id="UP000286134"/>
    </source>
</evidence>